<dbReference type="SMART" id="SM00710">
    <property type="entry name" value="PbH1"/>
    <property type="match status" value="3"/>
</dbReference>
<dbReference type="Gene3D" id="2.60.40.2700">
    <property type="match status" value="6"/>
</dbReference>
<dbReference type="InterPro" id="IPR025592">
    <property type="entry name" value="DUF4347"/>
</dbReference>
<proteinExistence type="predicted"/>
<dbReference type="CDD" id="cd11304">
    <property type="entry name" value="Cadherin_repeat"/>
    <property type="match status" value="1"/>
</dbReference>
<dbReference type="PROSITE" id="PS50268">
    <property type="entry name" value="CADHERIN_2"/>
    <property type="match status" value="1"/>
</dbReference>
<dbReference type="Proteomes" id="UP001227317">
    <property type="component" value="Unassembled WGS sequence"/>
</dbReference>
<evidence type="ECO:0000259" key="2">
    <source>
        <dbReference type="PROSITE" id="PS50268"/>
    </source>
</evidence>
<dbReference type="InterPro" id="IPR015915">
    <property type="entry name" value="Kelch-typ_b-propeller"/>
</dbReference>
<comment type="caution">
    <text evidence="3">The sequence shown here is derived from an EMBL/GenBank/DDBJ whole genome shotgun (WGS) entry which is preliminary data.</text>
</comment>
<evidence type="ECO:0000313" key="3">
    <source>
        <dbReference type="EMBL" id="MDQ2105974.1"/>
    </source>
</evidence>
<dbReference type="InterPro" id="IPR006626">
    <property type="entry name" value="PbH1"/>
</dbReference>
<evidence type="ECO:0000256" key="1">
    <source>
        <dbReference type="SAM" id="MobiDB-lite"/>
    </source>
</evidence>
<dbReference type="SUPFAM" id="SSF51126">
    <property type="entry name" value="Pectin lyase-like"/>
    <property type="match status" value="1"/>
</dbReference>
<reference evidence="3 4" key="1">
    <citation type="submission" date="2023-06" db="EMBL/GenBank/DDBJ databases">
        <title>Azospirillum isscasensis sp.nov, a bacterium isolated from rhizosphere soil of rice.</title>
        <authorList>
            <person name="Wang H."/>
        </authorList>
    </citation>
    <scope>NUCLEOTIDE SEQUENCE [LARGE SCALE GENOMIC DNA]</scope>
    <source>
        <strain evidence="3 4">C340-1</strain>
    </source>
</reference>
<gene>
    <name evidence="3" type="ORF">QSG27_24985</name>
</gene>
<name>A0ABU0WP10_9PROT</name>
<dbReference type="Pfam" id="PF14252">
    <property type="entry name" value="DUF4347"/>
    <property type="match status" value="1"/>
</dbReference>
<protein>
    <submittedName>
        <fullName evidence="3">DUF4347 domain-containing protein</fullName>
    </submittedName>
</protein>
<sequence>MNSPAGSAPVLTEPAAVTARLAQVQGSVRSVVFVDTTVNDYQTLIKDVAPDAKVVLLDPSREALGQMAEALSGLSGLDAIHVVSHGNDGHLYISGRAYWADGLANRGQDLQAIGAALKPGGDILFYACNVGAGDVGQDFVQTIHRLTGADVAVSGDQTGSATGQNWTLEVQSGAIEAAVPFARSSMDAFAGRLGTVVITSATGTLSGSLNHAIMNASAGDVIEFSPTLMPTKVSLGVTTTTLTAAAQNFTINGDVNGDGIADITISGDDGDGATLAAANYRGLTFNASGKTLTVKNLIMERFYHSIALQGVLTVQSGALEVDGVIFQNNLNNVITTTTATTSVTIRNSVFRDNVGEVTGTAGFAVVRTQVTGTLTIENSLLADNSYVANMGAPSANYPGATIVQQHNTAAFTVNIRNVTIANNSYINNNSAAAGVKTAGIGVYYGGSTSTATLNVYNTIIAGNSGNLGGTNFADPNAIIYDSAKVTLNADKNYQGSITGAATFVDSTNANLSLRDYRPASTATTFINKGNSSNANYYGGSYDIRGIDRIRDGVLDLGAYEVHWNAGAPTVDLNGAGTGSDESVSSGTPSSGVLIAPNATLAQTDTDTRLLGATVTLSGVVDTGNETLTLSAADVNTAKQLGIAALANDGATITLSGAASVANYQAVIRLTQYKNSANGFTGGTRTATVVVNDGETTSTARTSAITLTSGVDTTPPTVSSIAVSGTPAANASSVSFTVTFSESVTGVDTSDFTLATTGTAAGTIASVSGSGSSYTVTVNSVSGAGTLGLNLKSSGTGIQDTAATPNAIANQGFTGSTHTVDRVGPVFTSSATPSVAENTTAVVTLAATDSNGPVTYSLVGGSDQAKFSLSGAALAFAVAPNYEVPTDTDTNNVYTVIVRATDANGNTTDQTVSVTVTNVNEAPTSSTLPAVSGTPTVGQTLTTTDGTWSDPENDTLTYTYQWYRATDTAGAGETAITGATSAAYTLAAGDLGKYVRVVVTANDGNGGTPTAASGYSLVGAATSSGEGYNIFFIANDGTNGAELWAYNSVTGKSAMLGEYIRSGSASFFQSSSPGFFAYQHNGNVYLSGSDGLTVPFGGVGTELYRYDGASFTLAQDIRSGATANGYTAANSAVVVRGVIGGKLLMSTTTTDSNGYPDLFLFDGTTVTPIDLNGTANAAAVNGALYKVINDTLYFTAYLTGDTSVTLYKMDANGVVTSTGVTGVSQATWATDGTTIYYLTDQLSTGTASIRYYNTSTTASGTVLANEQTDGVALVGDLYYYQGRLYFSARMTPSSSAINGDDTELIVYDLGTSTRTAKNLWAGGASDPRGFIGVNGVVYFTASNGTDRDIFKYDPVTDTATKIVANATTLGWTTYDKSSIPVVYDGKIYFAGTTTANGNELFVLDPATDTISLVREIRSGSTGASVSGLVVFDNFDLAPLLRNLTAVKFTVGGSAVNAAANLTVVDIDSTNLTGATVTITGFTAGDILSVTNSGGITSSYNAATGVLTLTGTATDAAYQAVLRTLTFSASAAGNGARTLSLTATDGTKTSAATTWSLDGSAPVITNLSTDTVNYTPGSTTAVIIDQGTAVAVTEAGSWDGGTLRVSITSGGTSTEDVLAINNQTAGVQKISISGSNLSYSGLVIGTFTGGSNGSDLVITFNSYATTEAITALLANITYRNSNSTTYSTTSRTVSFTLTDGVGNVSTAATPTVSFSGASNGAPTNSVVPSVTGTATVGNALSATNGSWTDPDGDSLSYTYQWYRADDTNGTNAASITGATSATYTLTTSDAHKYLRVVVTANDGNSHTPTATSTYTAIANSAPVNSVAPSVSGTATVGNALSTTNGSWSDPDGDNRSFTYQWYRADDTNGTNAASITGATSATYTLTTSDAHKYLRVVVTANDGKGGTPTATSAYTAIANSAPVNSVAPSVTGTATVGNALSTTNGSWSDPDGDNRSYTYQWYRATDTAGAGETAITGATSATYTLVAGDLGKYVRVVVTANDGRGGTQTATSTRTVVAAGSGNGAPTNSVVPSVTGTAKVGNALSATNGSWTDPDGDSLSYTYQWYRADDTNGTNAASITGATSATYTLTTSDAHKYLRVVVTANDGNSHTPTATSTYTAIANSAPVNSVAPSVSGTATVGNALSTTNGSWSDPDGDNRSYTYQWYRADDTNGTNAASITGATSAT</sequence>
<dbReference type="InterPro" id="IPR011050">
    <property type="entry name" value="Pectin_lyase_fold/virulence"/>
</dbReference>
<dbReference type="SUPFAM" id="SSF49313">
    <property type="entry name" value="Cadherin-like"/>
    <property type="match status" value="1"/>
</dbReference>
<dbReference type="InterPro" id="IPR015919">
    <property type="entry name" value="Cadherin-like_sf"/>
</dbReference>
<dbReference type="SUPFAM" id="SSF117281">
    <property type="entry name" value="Kelch motif"/>
    <property type="match status" value="1"/>
</dbReference>
<organism evidence="3 4">
    <name type="scientific">Azospirillum isscasi</name>
    <dbReference type="NCBI Taxonomy" id="3053926"/>
    <lineage>
        <taxon>Bacteria</taxon>
        <taxon>Pseudomonadati</taxon>
        <taxon>Pseudomonadota</taxon>
        <taxon>Alphaproteobacteria</taxon>
        <taxon>Rhodospirillales</taxon>
        <taxon>Azospirillaceae</taxon>
        <taxon>Azospirillum</taxon>
    </lineage>
</organism>
<dbReference type="Gene3D" id="2.60.40.60">
    <property type="entry name" value="Cadherins"/>
    <property type="match status" value="1"/>
</dbReference>
<feature type="compositionally biased region" description="Low complexity" evidence="1">
    <location>
        <begin position="932"/>
        <end position="946"/>
    </location>
</feature>
<feature type="non-terminal residue" evidence="3">
    <location>
        <position position="2184"/>
    </location>
</feature>
<accession>A0ABU0WP10</accession>
<dbReference type="SMART" id="SM00112">
    <property type="entry name" value="CA"/>
    <property type="match status" value="1"/>
</dbReference>
<dbReference type="EMBL" id="JAUJFI010000187">
    <property type="protein sequence ID" value="MDQ2105974.1"/>
    <property type="molecule type" value="Genomic_DNA"/>
</dbReference>
<evidence type="ECO:0000313" key="4">
    <source>
        <dbReference type="Proteomes" id="UP001227317"/>
    </source>
</evidence>
<keyword evidence="4" id="KW-1185">Reference proteome</keyword>
<feature type="domain" description="Cadherin" evidence="2">
    <location>
        <begin position="826"/>
        <end position="930"/>
    </location>
</feature>
<dbReference type="InterPro" id="IPR002126">
    <property type="entry name" value="Cadherin-like_dom"/>
</dbReference>
<dbReference type="RefSeq" id="WP_306710943.1">
    <property type="nucleotide sequence ID" value="NZ_JAUJFI010000187.1"/>
</dbReference>
<feature type="region of interest" description="Disordered" evidence="1">
    <location>
        <begin position="922"/>
        <end position="949"/>
    </location>
</feature>